<feature type="binding site" evidence="12 14">
    <location>
        <position position="202"/>
    </location>
    <ligand>
        <name>ATP</name>
        <dbReference type="ChEBI" id="CHEBI:30616"/>
    </ligand>
</feature>
<evidence type="ECO:0000256" key="11">
    <source>
        <dbReference type="ARBA" id="ARBA00023152"/>
    </source>
</evidence>
<dbReference type="EC" id="2.7.2.3" evidence="5 12"/>
<evidence type="ECO:0000313" key="16">
    <source>
        <dbReference type="EMBL" id="GGD99927.1"/>
    </source>
</evidence>
<dbReference type="Gene3D" id="3.40.50.1260">
    <property type="entry name" value="Phosphoglycerate kinase, N-terminal domain"/>
    <property type="match status" value="2"/>
</dbReference>
<dbReference type="InterPro" id="IPR036043">
    <property type="entry name" value="Phosphoglycerate_kinase_sf"/>
</dbReference>
<dbReference type="RefSeq" id="WP_188907916.1">
    <property type="nucleotide sequence ID" value="NZ_BMIQ01000002.1"/>
</dbReference>
<keyword evidence="8 12" id="KW-0547">Nucleotide-binding</keyword>
<dbReference type="FunFam" id="3.40.50.1260:FF:000006">
    <property type="entry name" value="Phosphoglycerate kinase"/>
    <property type="match status" value="1"/>
</dbReference>
<reference evidence="16" key="1">
    <citation type="journal article" date="2014" name="Int. J. Syst. Evol. Microbiol.">
        <title>Complete genome sequence of Corynebacterium casei LMG S-19264T (=DSM 44701T), isolated from a smear-ripened cheese.</title>
        <authorList>
            <consortium name="US DOE Joint Genome Institute (JGI-PGF)"/>
            <person name="Walter F."/>
            <person name="Albersmeier A."/>
            <person name="Kalinowski J."/>
            <person name="Ruckert C."/>
        </authorList>
    </citation>
    <scope>NUCLEOTIDE SEQUENCE</scope>
    <source>
        <strain evidence="16">CGMCC 1.15367</strain>
    </source>
</reference>
<feature type="binding site" evidence="13">
    <location>
        <position position="152"/>
    </location>
    <ligand>
        <name>(2R)-3-phosphoglycerate</name>
        <dbReference type="ChEBI" id="CHEBI:58272"/>
    </ligand>
</feature>
<comment type="catalytic activity">
    <reaction evidence="1 12 15">
        <text>(2R)-3-phosphoglycerate + ATP = (2R)-3-phospho-glyceroyl phosphate + ADP</text>
        <dbReference type="Rhea" id="RHEA:14801"/>
        <dbReference type="ChEBI" id="CHEBI:30616"/>
        <dbReference type="ChEBI" id="CHEBI:57604"/>
        <dbReference type="ChEBI" id="CHEBI:58272"/>
        <dbReference type="ChEBI" id="CHEBI:456216"/>
        <dbReference type="EC" id="2.7.2.3"/>
    </reaction>
</comment>
<dbReference type="HAMAP" id="MF_00145">
    <property type="entry name" value="Phosphoglyc_kinase"/>
    <property type="match status" value="1"/>
</dbReference>
<evidence type="ECO:0000256" key="3">
    <source>
        <dbReference type="ARBA" id="ARBA00008982"/>
    </source>
</evidence>
<evidence type="ECO:0000256" key="6">
    <source>
        <dbReference type="ARBA" id="ARBA00016471"/>
    </source>
</evidence>
<comment type="similarity">
    <text evidence="3 12 15">Belongs to the phosphoglycerate kinase family.</text>
</comment>
<evidence type="ECO:0000256" key="14">
    <source>
        <dbReference type="PIRSR" id="PIRSR000724-2"/>
    </source>
</evidence>
<comment type="pathway">
    <text evidence="2 12">Carbohydrate degradation; glycolysis; pyruvate from D-glyceraldehyde 3-phosphate: step 2/5.</text>
</comment>
<dbReference type="GO" id="GO:0006094">
    <property type="term" value="P:gluconeogenesis"/>
    <property type="evidence" value="ECO:0007669"/>
    <property type="project" value="TreeGrafter"/>
</dbReference>
<comment type="subcellular location">
    <subcellularLocation>
        <location evidence="12">Cytoplasm</location>
    </subcellularLocation>
</comment>
<accession>A0A916ZIS0</accession>
<protein>
    <recommendedName>
        <fullName evidence="6 12">Phosphoglycerate kinase</fullName>
        <ecNumber evidence="5 12">2.7.2.3</ecNumber>
    </recommendedName>
</protein>
<evidence type="ECO:0000256" key="1">
    <source>
        <dbReference type="ARBA" id="ARBA00000642"/>
    </source>
</evidence>
<dbReference type="AlphaFoldDB" id="A0A916ZIS0"/>
<keyword evidence="11 12" id="KW-0324">Glycolysis</keyword>
<reference evidence="16" key="2">
    <citation type="submission" date="2020-09" db="EMBL/GenBank/DDBJ databases">
        <authorList>
            <person name="Sun Q."/>
            <person name="Zhou Y."/>
        </authorList>
    </citation>
    <scope>NUCLEOTIDE SEQUENCE</scope>
    <source>
        <strain evidence="16">CGMCC 1.15367</strain>
    </source>
</reference>
<dbReference type="GO" id="GO:0004618">
    <property type="term" value="F:phosphoglycerate kinase activity"/>
    <property type="evidence" value="ECO:0007669"/>
    <property type="project" value="UniProtKB-UniRule"/>
</dbReference>
<dbReference type="InterPro" id="IPR015824">
    <property type="entry name" value="Phosphoglycerate_kinase_N"/>
</dbReference>
<dbReference type="PRINTS" id="PR00477">
    <property type="entry name" value="PHGLYCKINASE"/>
</dbReference>
<dbReference type="GO" id="GO:0005829">
    <property type="term" value="C:cytosol"/>
    <property type="evidence" value="ECO:0007669"/>
    <property type="project" value="TreeGrafter"/>
</dbReference>
<keyword evidence="17" id="KW-1185">Reference proteome</keyword>
<feature type="binding site" evidence="12">
    <location>
        <position position="152"/>
    </location>
    <ligand>
        <name>substrate</name>
    </ligand>
</feature>
<evidence type="ECO:0000256" key="4">
    <source>
        <dbReference type="ARBA" id="ARBA00011245"/>
    </source>
</evidence>
<dbReference type="PANTHER" id="PTHR11406">
    <property type="entry name" value="PHOSPHOGLYCERATE KINASE"/>
    <property type="match status" value="1"/>
</dbReference>
<dbReference type="GO" id="GO:0043531">
    <property type="term" value="F:ADP binding"/>
    <property type="evidence" value="ECO:0007669"/>
    <property type="project" value="TreeGrafter"/>
</dbReference>
<feature type="binding site" evidence="13">
    <location>
        <position position="119"/>
    </location>
    <ligand>
        <name>(2R)-3-phosphoglycerate</name>
        <dbReference type="ChEBI" id="CHEBI:58272"/>
    </ligand>
</feature>
<evidence type="ECO:0000256" key="2">
    <source>
        <dbReference type="ARBA" id="ARBA00004838"/>
    </source>
</evidence>
<comment type="caution">
    <text evidence="16">The sequence shown here is derived from an EMBL/GenBank/DDBJ whole genome shotgun (WGS) entry which is preliminary data.</text>
</comment>
<dbReference type="GO" id="GO:0005524">
    <property type="term" value="F:ATP binding"/>
    <property type="evidence" value="ECO:0007669"/>
    <property type="project" value="UniProtKB-KW"/>
</dbReference>
<feature type="binding site" evidence="12">
    <location>
        <position position="37"/>
    </location>
    <ligand>
        <name>substrate</name>
    </ligand>
</feature>
<dbReference type="Proteomes" id="UP000644699">
    <property type="component" value="Unassembled WGS sequence"/>
</dbReference>
<organism evidence="16 17">
    <name type="scientific">Aureimonas endophytica</name>
    <dbReference type="NCBI Taxonomy" id="2027858"/>
    <lineage>
        <taxon>Bacteria</taxon>
        <taxon>Pseudomonadati</taxon>
        <taxon>Pseudomonadota</taxon>
        <taxon>Alphaproteobacteria</taxon>
        <taxon>Hyphomicrobiales</taxon>
        <taxon>Aurantimonadaceae</taxon>
        <taxon>Aureimonas</taxon>
    </lineage>
</organism>
<comment type="subunit">
    <text evidence="4 12">Monomer.</text>
</comment>
<feature type="binding site" evidence="13">
    <location>
        <position position="37"/>
    </location>
    <ligand>
        <name>(2R)-3-phosphoglycerate</name>
        <dbReference type="ChEBI" id="CHEBI:58272"/>
    </ligand>
</feature>
<dbReference type="PIRSF" id="PIRSF000724">
    <property type="entry name" value="Pgk"/>
    <property type="match status" value="1"/>
</dbReference>
<keyword evidence="10 12" id="KW-0067">ATP-binding</keyword>
<proteinExistence type="inferred from homology"/>
<keyword evidence="12" id="KW-0963">Cytoplasm</keyword>
<evidence type="ECO:0000256" key="13">
    <source>
        <dbReference type="PIRSR" id="PIRSR000724-1"/>
    </source>
</evidence>
<dbReference type="FunFam" id="3.40.50.1260:FF:000007">
    <property type="entry name" value="Phosphoglycerate kinase"/>
    <property type="match status" value="1"/>
</dbReference>
<dbReference type="GO" id="GO:0006096">
    <property type="term" value="P:glycolytic process"/>
    <property type="evidence" value="ECO:0007669"/>
    <property type="project" value="UniProtKB-UniRule"/>
</dbReference>
<evidence type="ECO:0000256" key="7">
    <source>
        <dbReference type="ARBA" id="ARBA00022679"/>
    </source>
</evidence>
<dbReference type="EMBL" id="BMIQ01000002">
    <property type="protein sequence ID" value="GGD99927.1"/>
    <property type="molecule type" value="Genomic_DNA"/>
</dbReference>
<feature type="binding site" evidence="12 14">
    <location>
        <begin position="354"/>
        <end position="357"/>
    </location>
    <ligand>
        <name>ATP</name>
        <dbReference type="ChEBI" id="CHEBI:30616"/>
    </ligand>
</feature>
<name>A0A916ZIS0_9HYPH</name>
<dbReference type="PANTHER" id="PTHR11406:SF23">
    <property type="entry name" value="PHOSPHOGLYCERATE KINASE 1, CHLOROPLASTIC-RELATED"/>
    <property type="match status" value="1"/>
</dbReference>
<evidence type="ECO:0000256" key="12">
    <source>
        <dbReference type="HAMAP-Rule" id="MF_00145"/>
    </source>
</evidence>
<comment type="caution">
    <text evidence="12">Lacks conserved residue(s) required for the propagation of feature annotation.</text>
</comment>
<feature type="binding site" evidence="12">
    <location>
        <position position="119"/>
    </location>
    <ligand>
        <name>substrate</name>
    </ligand>
</feature>
<gene>
    <name evidence="12 16" type="primary">pgk</name>
    <name evidence="16" type="ORF">GCM10011390_18410</name>
</gene>
<keyword evidence="9 12" id="KW-0418">Kinase</keyword>
<evidence type="ECO:0000256" key="10">
    <source>
        <dbReference type="ARBA" id="ARBA00022840"/>
    </source>
</evidence>
<evidence type="ECO:0000256" key="8">
    <source>
        <dbReference type="ARBA" id="ARBA00022741"/>
    </source>
</evidence>
<sequence>MTALPSIDGVDVKGKTLLIRADLNVPAKDGRVTDATRLERFAPTVQELARKGARIVILAHFGRPKGKPDPEFTLKPVADKLGEILGAPVAFAPDCVGEPAKAVVAGLKDGDVAVLENLRFHAEEEKNDPGFARELAALGDIYVNDAFSCAHRAHASTHALATVLPAYAGPSLLAEVQALESALTEPKRPVAAVVGGAKVSTKIGVLEFLVPKMDHLVIGGGMANTFLAAQGFDVGKSLFEADAKGTAQRVMAMAKESGCTLHLPTDVVVAREFKAGAANETVEIETIPADAMALDVGPKTVDAIVAALGTCKTLLWNGPLGAFEIQPFDAATNKVALAAARLTKEGQLVTVAGGGDTVAALNASGAADDFTYLSTAGGAFLEWLEGKELPGIEVLRKG</sequence>
<dbReference type="SUPFAM" id="SSF53748">
    <property type="entry name" value="Phosphoglycerate kinase"/>
    <property type="match status" value="1"/>
</dbReference>
<evidence type="ECO:0000256" key="9">
    <source>
        <dbReference type="ARBA" id="ARBA00022777"/>
    </source>
</evidence>
<evidence type="ECO:0000256" key="15">
    <source>
        <dbReference type="RuleBase" id="RU000532"/>
    </source>
</evidence>
<keyword evidence="7 12" id="KW-0808">Transferase</keyword>
<feature type="binding site" evidence="12 13">
    <location>
        <begin position="60"/>
        <end position="63"/>
    </location>
    <ligand>
        <name>substrate</name>
    </ligand>
</feature>
<dbReference type="InterPro" id="IPR001576">
    <property type="entry name" value="Phosphoglycerate_kinase"/>
</dbReference>
<evidence type="ECO:0000313" key="17">
    <source>
        <dbReference type="Proteomes" id="UP000644699"/>
    </source>
</evidence>
<feature type="binding site" evidence="12 14">
    <location>
        <position position="324"/>
    </location>
    <ligand>
        <name>ATP</name>
        <dbReference type="ChEBI" id="CHEBI:30616"/>
    </ligand>
</feature>
<feature type="binding site" evidence="12 13">
    <location>
        <begin position="22"/>
        <end position="24"/>
    </location>
    <ligand>
        <name>substrate</name>
    </ligand>
</feature>
<evidence type="ECO:0000256" key="5">
    <source>
        <dbReference type="ARBA" id="ARBA00013061"/>
    </source>
</evidence>
<dbReference type="Pfam" id="PF00162">
    <property type="entry name" value="PGK"/>
    <property type="match status" value="1"/>
</dbReference>